<name>A0A974P5P7_9CAUL</name>
<dbReference type="AlphaFoldDB" id="A0A974P5P7"/>
<sequence length="45" mass="4899">MALQAVFAEWLTLNAPYAIFLARFGVGPGSSPSTLCSSCCEWCWL</sequence>
<organism evidence="1">
    <name type="scientific">Phenylobacterium glaciei</name>
    <dbReference type="NCBI Taxonomy" id="2803784"/>
    <lineage>
        <taxon>Bacteria</taxon>
        <taxon>Pseudomonadati</taxon>
        <taxon>Pseudomonadota</taxon>
        <taxon>Alphaproteobacteria</taxon>
        <taxon>Caulobacterales</taxon>
        <taxon>Caulobacteraceae</taxon>
        <taxon>Phenylobacterium</taxon>
    </lineage>
</organism>
<evidence type="ECO:0000313" key="1">
    <source>
        <dbReference type="EMBL" id="QQZ51549.1"/>
    </source>
</evidence>
<dbReference type="EMBL" id="CP068570">
    <property type="protein sequence ID" value="QQZ51549.1"/>
    <property type="molecule type" value="Genomic_DNA"/>
</dbReference>
<gene>
    <name evidence="1" type="ORF">JKL49_11500</name>
</gene>
<accession>A0A974P5P7</accession>
<proteinExistence type="predicted"/>
<protein>
    <submittedName>
        <fullName evidence="1">Uncharacterized protein</fullName>
    </submittedName>
</protein>
<reference evidence="1" key="1">
    <citation type="submission" date="2021-01" db="EMBL/GenBank/DDBJ databases">
        <title>Genome sequence of Phenylobacterium sp. 20VBR1 isolated from a valley glaceir, Ny-Alesund, Svalbard.</title>
        <authorList>
            <person name="Thomas F.A."/>
            <person name="Krishnan K.P."/>
            <person name="Sinha R.K."/>
        </authorList>
    </citation>
    <scope>NUCLEOTIDE SEQUENCE</scope>
    <source>
        <strain evidence="1">20VBR1</strain>
    </source>
</reference>